<dbReference type="PANTHER" id="PTHR48033:SF12">
    <property type="entry name" value="(RICE GENOME ANNOTATION PROJECT) RNA RECOGNITION MOTIF FAMILY PROTEIN"/>
    <property type="match status" value="1"/>
</dbReference>
<proteinExistence type="predicted"/>
<dbReference type="AlphaFoldDB" id="A0A3L6EWE6"/>
<dbReference type="GO" id="GO:0003723">
    <property type="term" value="F:RNA binding"/>
    <property type="evidence" value="ECO:0007669"/>
    <property type="project" value="UniProtKB-UniRule"/>
</dbReference>
<comment type="caution">
    <text evidence="6">The sequence shown here is derived from an EMBL/GenBank/DDBJ whole genome shotgun (WGS) entry which is preliminary data.</text>
</comment>
<dbReference type="InterPro" id="IPR035979">
    <property type="entry name" value="RBD_domain_sf"/>
</dbReference>
<dbReference type="GO" id="GO:1990904">
    <property type="term" value="C:ribonucleoprotein complex"/>
    <property type="evidence" value="ECO:0007669"/>
    <property type="project" value="UniProtKB-KW"/>
</dbReference>
<dbReference type="PANTHER" id="PTHR48033">
    <property type="entry name" value="RNA-BINDING (RRM/RBD/RNP MOTIFS) FAMILY PROTEIN"/>
    <property type="match status" value="1"/>
</dbReference>
<dbReference type="InterPro" id="IPR012677">
    <property type="entry name" value="Nucleotide-bd_a/b_plait_sf"/>
</dbReference>
<feature type="region of interest" description="Disordered" evidence="4">
    <location>
        <begin position="276"/>
        <end position="307"/>
    </location>
</feature>
<dbReference type="Proteomes" id="UP000251960">
    <property type="component" value="Chromosome 4"/>
</dbReference>
<dbReference type="PROSITE" id="PS50102">
    <property type="entry name" value="RRM"/>
    <property type="match status" value="2"/>
</dbReference>
<keyword evidence="2" id="KW-0539">Nucleus</keyword>
<dbReference type="SMART" id="SM00360">
    <property type="entry name" value="RRM"/>
    <property type="match status" value="2"/>
</dbReference>
<dbReference type="InterPro" id="IPR000504">
    <property type="entry name" value="RRM_dom"/>
</dbReference>
<dbReference type="ExpressionAtlas" id="A0A3L6EWE6">
    <property type="expression patterns" value="baseline and differential"/>
</dbReference>
<evidence type="ECO:0000313" key="7">
    <source>
        <dbReference type="Proteomes" id="UP000251960"/>
    </source>
</evidence>
<dbReference type="SUPFAM" id="SSF54928">
    <property type="entry name" value="RNA-binding domain, RBD"/>
    <property type="match status" value="2"/>
</dbReference>
<dbReference type="FunFam" id="3.30.70.330:FF:002035">
    <property type="match status" value="1"/>
</dbReference>
<evidence type="ECO:0000256" key="4">
    <source>
        <dbReference type="SAM" id="MobiDB-lite"/>
    </source>
</evidence>
<comment type="subcellular location">
    <subcellularLocation>
        <location evidence="1">Nucleus</location>
    </subcellularLocation>
</comment>
<evidence type="ECO:0000256" key="1">
    <source>
        <dbReference type="ARBA" id="ARBA00004123"/>
    </source>
</evidence>
<evidence type="ECO:0000313" key="6">
    <source>
        <dbReference type="EMBL" id="PWZ25165.1"/>
    </source>
</evidence>
<dbReference type="GO" id="GO:0005634">
    <property type="term" value="C:nucleus"/>
    <property type="evidence" value="ECO:0007669"/>
    <property type="project" value="UniProtKB-SubCell"/>
</dbReference>
<protein>
    <submittedName>
        <fullName evidence="6">Heterogeneous nuclear ribonucleoprotein 1</fullName>
    </submittedName>
</protein>
<sequence>MGKAEARSRGRGGGGGGGGASGNPGKIFVGGLPRDTTDGTSIGSFVLCFVAFDACADSRGLEDEIAIPFIQLKFLSLYLSLVGALVGVGRGGRCVELLVKCRINRFSYCLCFRSTDFVLLFPSTATFVRHFGQYGEIVDSVIMKDRHTSQPRGFGFITYSDPAVVDKVIEDNHVINGKQVEIKRTIPKGSVQSSSKDFKTKKIFVGGLPSTLTEDEFKSFFARYGTVVDHQIMFDHETKRSRGFGFIVFASEQVVDDLLANGNMVDLAGSKVEIKKAEPKKSSNAPPPPVHVRNARSAYDSGSRDHPSADNYGGMASAYGNYRGGGFGPYRSDTGFGARLSSYGGVGDFGGAYGRYYAGLGGGYGAASSFGYPGRFGLYGGGFGGSYAGADLSGYRRGGGDESFGAPGGNPGFGGDAEESFGGPSSSGFSGTAYGGAYDPTLGGYGSASTPDMNRGSFTGGYGRYHPYG</sequence>
<gene>
    <name evidence="6" type="primary">RNP1_7</name>
    <name evidence="6" type="ORF">Zm00014a_028373</name>
</gene>
<dbReference type="EMBL" id="NCVQ01000005">
    <property type="protein sequence ID" value="PWZ25165.1"/>
    <property type="molecule type" value="Genomic_DNA"/>
</dbReference>
<feature type="compositionally biased region" description="Gly residues" evidence="4">
    <location>
        <begin position="406"/>
        <end position="415"/>
    </location>
</feature>
<dbReference type="Pfam" id="PF00076">
    <property type="entry name" value="RRM_1"/>
    <property type="match status" value="2"/>
</dbReference>
<reference evidence="6 7" key="1">
    <citation type="journal article" date="2018" name="Nat. Genet.">
        <title>Extensive intraspecific gene order and gene structural variations between Mo17 and other maize genomes.</title>
        <authorList>
            <person name="Sun S."/>
            <person name="Zhou Y."/>
            <person name="Chen J."/>
            <person name="Shi J."/>
            <person name="Zhao H."/>
            <person name="Zhao H."/>
            <person name="Song W."/>
            <person name="Zhang M."/>
            <person name="Cui Y."/>
            <person name="Dong X."/>
            <person name="Liu H."/>
            <person name="Ma X."/>
            <person name="Jiao Y."/>
            <person name="Wang B."/>
            <person name="Wei X."/>
            <person name="Stein J.C."/>
            <person name="Glaubitz J.C."/>
            <person name="Lu F."/>
            <person name="Yu G."/>
            <person name="Liang C."/>
            <person name="Fengler K."/>
            <person name="Li B."/>
            <person name="Rafalski A."/>
            <person name="Schnable P.S."/>
            <person name="Ware D.H."/>
            <person name="Buckler E.S."/>
            <person name="Lai J."/>
        </authorList>
    </citation>
    <scope>NUCLEOTIDE SEQUENCE [LARGE SCALE GENOMIC DNA]</scope>
    <source>
        <strain evidence="7">cv. Missouri 17</strain>
        <tissue evidence="6">Seedling</tissue>
    </source>
</reference>
<evidence type="ECO:0000259" key="5">
    <source>
        <dbReference type="PROSITE" id="PS50102"/>
    </source>
</evidence>
<dbReference type="Gene3D" id="3.30.70.330">
    <property type="match status" value="2"/>
</dbReference>
<accession>A0A3L6EWE6</accession>
<feature type="domain" description="RRM" evidence="5">
    <location>
        <begin position="201"/>
        <end position="279"/>
    </location>
</feature>
<keyword evidence="6" id="KW-0687">Ribonucleoprotein</keyword>
<feature type="domain" description="RRM" evidence="5">
    <location>
        <begin position="114"/>
        <end position="187"/>
    </location>
</feature>
<organism evidence="6 7">
    <name type="scientific">Zea mays</name>
    <name type="common">Maize</name>
    <dbReference type="NCBI Taxonomy" id="4577"/>
    <lineage>
        <taxon>Eukaryota</taxon>
        <taxon>Viridiplantae</taxon>
        <taxon>Streptophyta</taxon>
        <taxon>Embryophyta</taxon>
        <taxon>Tracheophyta</taxon>
        <taxon>Spermatophyta</taxon>
        <taxon>Magnoliopsida</taxon>
        <taxon>Liliopsida</taxon>
        <taxon>Poales</taxon>
        <taxon>Poaceae</taxon>
        <taxon>PACMAD clade</taxon>
        <taxon>Panicoideae</taxon>
        <taxon>Andropogonodae</taxon>
        <taxon>Andropogoneae</taxon>
        <taxon>Tripsacinae</taxon>
        <taxon>Zea</taxon>
    </lineage>
</organism>
<name>A0A3L6EWE6_MAIZE</name>
<evidence type="ECO:0000256" key="2">
    <source>
        <dbReference type="ARBA" id="ARBA00023242"/>
    </source>
</evidence>
<evidence type="ECO:0000256" key="3">
    <source>
        <dbReference type="PROSITE-ProRule" id="PRU00176"/>
    </source>
</evidence>
<feature type="region of interest" description="Disordered" evidence="4">
    <location>
        <begin position="1"/>
        <end position="22"/>
    </location>
</feature>
<feature type="region of interest" description="Disordered" evidence="4">
    <location>
        <begin position="399"/>
        <end position="427"/>
    </location>
</feature>
<keyword evidence="3" id="KW-0694">RNA-binding</keyword>
<feature type="compositionally biased region" description="Gly residues" evidence="4">
    <location>
        <begin position="11"/>
        <end position="22"/>
    </location>
</feature>